<evidence type="ECO:0000313" key="2">
    <source>
        <dbReference type="Proteomes" id="UP001293254"/>
    </source>
</evidence>
<proteinExistence type="predicted"/>
<comment type="caution">
    <text evidence="1">The sequence shown here is derived from an EMBL/GenBank/DDBJ whole genome shotgun (WGS) entry which is preliminary data.</text>
</comment>
<keyword evidence="2" id="KW-1185">Reference proteome</keyword>
<reference evidence="1" key="2">
    <citation type="journal article" date="2024" name="Plant">
        <title>Genomic evolution and insights into agronomic trait innovations of Sesamum species.</title>
        <authorList>
            <person name="Miao H."/>
            <person name="Wang L."/>
            <person name="Qu L."/>
            <person name="Liu H."/>
            <person name="Sun Y."/>
            <person name="Le M."/>
            <person name="Wang Q."/>
            <person name="Wei S."/>
            <person name="Zheng Y."/>
            <person name="Lin W."/>
            <person name="Duan Y."/>
            <person name="Cao H."/>
            <person name="Xiong S."/>
            <person name="Wang X."/>
            <person name="Wei L."/>
            <person name="Li C."/>
            <person name="Ma Q."/>
            <person name="Ju M."/>
            <person name="Zhao R."/>
            <person name="Li G."/>
            <person name="Mu C."/>
            <person name="Tian Q."/>
            <person name="Mei H."/>
            <person name="Zhang T."/>
            <person name="Gao T."/>
            <person name="Zhang H."/>
        </authorList>
    </citation>
    <scope>NUCLEOTIDE SEQUENCE</scope>
    <source>
        <strain evidence="1">3651</strain>
    </source>
</reference>
<evidence type="ECO:0000313" key="1">
    <source>
        <dbReference type="EMBL" id="KAK4422062.1"/>
    </source>
</evidence>
<name>A0AAE1Y216_9LAMI</name>
<organism evidence="1 2">
    <name type="scientific">Sesamum alatum</name>
    <dbReference type="NCBI Taxonomy" id="300844"/>
    <lineage>
        <taxon>Eukaryota</taxon>
        <taxon>Viridiplantae</taxon>
        <taxon>Streptophyta</taxon>
        <taxon>Embryophyta</taxon>
        <taxon>Tracheophyta</taxon>
        <taxon>Spermatophyta</taxon>
        <taxon>Magnoliopsida</taxon>
        <taxon>eudicotyledons</taxon>
        <taxon>Gunneridae</taxon>
        <taxon>Pentapetalae</taxon>
        <taxon>asterids</taxon>
        <taxon>lamiids</taxon>
        <taxon>Lamiales</taxon>
        <taxon>Pedaliaceae</taxon>
        <taxon>Sesamum</taxon>
    </lineage>
</organism>
<accession>A0AAE1Y216</accession>
<protein>
    <submittedName>
        <fullName evidence="1">Uncharacterized protein</fullName>
    </submittedName>
</protein>
<gene>
    <name evidence="1" type="ORF">Salat_2157100</name>
</gene>
<sequence>MAVSLAEPVPTIGYEAVGALAETDWPAASVPLPEIGAPESWAGLVSKGKGESSADGAVVAGCCSTKRGNLMQTGAEGQPGCKAWSSELDSKRNVQAVQPKVAGSSEQKMQRLTYLPVA</sequence>
<dbReference type="Proteomes" id="UP001293254">
    <property type="component" value="Unassembled WGS sequence"/>
</dbReference>
<dbReference type="EMBL" id="JACGWO010000008">
    <property type="protein sequence ID" value="KAK4422062.1"/>
    <property type="molecule type" value="Genomic_DNA"/>
</dbReference>
<reference evidence="1" key="1">
    <citation type="submission" date="2020-06" db="EMBL/GenBank/DDBJ databases">
        <authorList>
            <person name="Li T."/>
            <person name="Hu X."/>
            <person name="Zhang T."/>
            <person name="Song X."/>
            <person name="Zhang H."/>
            <person name="Dai N."/>
            <person name="Sheng W."/>
            <person name="Hou X."/>
            <person name="Wei L."/>
        </authorList>
    </citation>
    <scope>NUCLEOTIDE SEQUENCE</scope>
    <source>
        <strain evidence="1">3651</strain>
        <tissue evidence="1">Leaf</tissue>
    </source>
</reference>
<dbReference type="AlphaFoldDB" id="A0AAE1Y216"/>